<proteinExistence type="inferred from homology"/>
<keyword evidence="10" id="KW-1185">Reference proteome</keyword>
<feature type="binding site" evidence="6">
    <location>
        <position position="190"/>
    </location>
    <ligand>
        <name>Mg(2+)</name>
        <dbReference type="ChEBI" id="CHEBI:18420"/>
    </ligand>
</feature>
<dbReference type="InterPro" id="IPR034603">
    <property type="entry name" value="Dipeptide_epimerase"/>
</dbReference>
<dbReference type="CDD" id="cd03319">
    <property type="entry name" value="L-Ala-DL-Glu_epimerase"/>
    <property type="match status" value="1"/>
</dbReference>
<evidence type="ECO:0000313" key="9">
    <source>
        <dbReference type="EMBL" id="AXE17726.1"/>
    </source>
</evidence>
<dbReference type="SFLD" id="SFLDS00001">
    <property type="entry name" value="Enolase"/>
    <property type="match status" value="1"/>
</dbReference>
<feature type="binding site" evidence="6">
    <location>
        <position position="216"/>
    </location>
    <ligand>
        <name>Mg(2+)</name>
        <dbReference type="ChEBI" id="CHEBI:18420"/>
    </ligand>
</feature>
<evidence type="ECO:0000256" key="4">
    <source>
        <dbReference type="ARBA" id="ARBA00023235"/>
    </source>
</evidence>
<comment type="similarity">
    <text evidence="1 7">Belongs to the mandelate racemase/muconate lactonizing enzyme family.</text>
</comment>
<keyword evidence="3 6" id="KW-0460">Magnesium</keyword>
<dbReference type="InterPro" id="IPR013342">
    <property type="entry name" value="Mandelate_racemase_C"/>
</dbReference>
<dbReference type="Gene3D" id="3.20.20.120">
    <property type="entry name" value="Enolase-like C-terminal domain"/>
    <property type="match status" value="1"/>
</dbReference>
<evidence type="ECO:0000256" key="1">
    <source>
        <dbReference type="ARBA" id="ARBA00008031"/>
    </source>
</evidence>
<dbReference type="GO" id="GO:0016855">
    <property type="term" value="F:racemase and epimerase activity, acting on amino acids and derivatives"/>
    <property type="evidence" value="ECO:0007669"/>
    <property type="project" value="UniProtKB-UniRule"/>
</dbReference>
<evidence type="ECO:0000256" key="7">
    <source>
        <dbReference type="RuleBase" id="RU366006"/>
    </source>
</evidence>
<dbReference type="SUPFAM" id="SSF51604">
    <property type="entry name" value="Enolase C-terminal domain-like"/>
    <property type="match status" value="1"/>
</dbReference>
<dbReference type="FunFam" id="3.30.390.10:FF:000009">
    <property type="entry name" value="Hydrophobic dipeptide epimerase"/>
    <property type="match status" value="1"/>
</dbReference>
<keyword evidence="4 7" id="KW-0413">Isomerase</keyword>
<dbReference type="Gene3D" id="3.30.390.10">
    <property type="entry name" value="Enolase-like, N-terminal domain"/>
    <property type="match status" value="1"/>
</dbReference>
<dbReference type="RefSeq" id="WP_114066511.1">
    <property type="nucleotide sequence ID" value="NZ_CP030850.1"/>
</dbReference>
<dbReference type="InterPro" id="IPR036849">
    <property type="entry name" value="Enolase-like_C_sf"/>
</dbReference>
<dbReference type="InterPro" id="IPR029065">
    <property type="entry name" value="Enolase_C-like"/>
</dbReference>
<dbReference type="Proteomes" id="UP000251993">
    <property type="component" value="Chromosome"/>
</dbReference>
<dbReference type="EMBL" id="CP030850">
    <property type="protein sequence ID" value="AXE17726.1"/>
    <property type="molecule type" value="Genomic_DNA"/>
</dbReference>
<sequence length="368" mass="40436">MSTITRIEVYKFNIPLQAPVTIAIGTIEEARNILVKIYTSDGLYGTGEGAPFWMIVGETQATAYAAAYDLAKLLIGKDPLDIEGCLAALDRYLSGNPTVKSAFDMALYDLAAKYANMPLYQFLGGTNRSIVTDETIYIAQPEVMAADAVKIKERGAEAIKVKLGTNAKDDIRRIAAIREAIGDAIPLRTDANQGWDYISALTVLNTIADWNVEYCEQPVKHWDYAHLARLRQNARVPICADESLFSPQDAIKLVTQQAVDFFNIKLSKSGGLRNAVKINAIAEAAGIKCMIGCMSESRLGISANAHFASALQNVVFYDLDSPFEHAQNPVLGGIHYQNHYQVIIPDLPGHGAEVEEDFLRRMESFVVE</sequence>
<dbReference type="GO" id="GO:0000287">
    <property type="term" value="F:magnesium ion binding"/>
    <property type="evidence" value="ECO:0007669"/>
    <property type="project" value="UniProtKB-ARBA"/>
</dbReference>
<organism evidence="9 10">
    <name type="scientific">Runella rosea</name>
    <dbReference type="NCBI Taxonomy" id="2259595"/>
    <lineage>
        <taxon>Bacteria</taxon>
        <taxon>Pseudomonadati</taxon>
        <taxon>Bacteroidota</taxon>
        <taxon>Cytophagia</taxon>
        <taxon>Cytophagales</taxon>
        <taxon>Spirosomataceae</taxon>
        <taxon>Runella</taxon>
    </lineage>
</organism>
<dbReference type="InterPro" id="IPR013341">
    <property type="entry name" value="Mandelate_racemase_N_dom"/>
</dbReference>
<feature type="active site" description="Proton acceptor; specific for (R)-substrate epimerization" evidence="5">
    <location>
        <position position="162"/>
    </location>
</feature>
<feature type="domain" description="Mandelate racemase/muconate lactonizing enzyme C-terminal" evidence="8">
    <location>
        <begin position="141"/>
        <end position="237"/>
    </location>
</feature>
<dbReference type="EC" id="5.1.1.-" evidence="7"/>
<feature type="active site" description="Proton acceptor; specific for (S)-substrate epimerization" evidence="5">
    <location>
        <position position="265"/>
    </location>
</feature>
<accession>A0A344TGF5</accession>
<dbReference type="KEGG" id="run:DR864_08255"/>
<comment type="cofactor">
    <cofactor evidence="6 7">
        <name>Mg(2+)</name>
        <dbReference type="ChEBI" id="CHEBI:18420"/>
    </cofactor>
    <text evidence="6 7">Binds 1 Mg(2+) ion per subunit.</text>
</comment>
<dbReference type="PANTHER" id="PTHR48073">
    <property type="entry name" value="O-SUCCINYLBENZOATE SYNTHASE-RELATED"/>
    <property type="match status" value="1"/>
</dbReference>
<evidence type="ECO:0000256" key="3">
    <source>
        <dbReference type="ARBA" id="ARBA00022842"/>
    </source>
</evidence>
<dbReference type="GO" id="GO:0006518">
    <property type="term" value="P:peptide metabolic process"/>
    <property type="evidence" value="ECO:0007669"/>
    <property type="project" value="UniProtKB-ARBA"/>
</dbReference>
<dbReference type="PANTHER" id="PTHR48073:SF2">
    <property type="entry name" value="O-SUCCINYLBENZOATE SYNTHASE"/>
    <property type="match status" value="1"/>
</dbReference>
<dbReference type="SUPFAM" id="SSF54826">
    <property type="entry name" value="Enolase N-terminal domain-like"/>
    <property type="match status" value="1"/>
</dbReference>
<dbReference type="SFLD" id="SFLDG00180">
    <property type="entry name" value="muconate_cycloisomerase"/>
    <property type="match status" value="1"/>
</dbReference>
<evidence type="ECO:0000256" key="2">
    <source>
        <dbReference type="ARBA" id="ARBA00022723"/>
    </source>
</evidence>
<evidence type="ECO:0000256" key="6">
    <source>
        <dbReference type="PIRSR" id="PIRSR634603-3"/>
    </source>
</evidence>
<dbReference type="OrthoDB" id="9775391at2"/>
<evidence type="ECO:0000259" key="8">
    <source>
        <dbReference type="SMART" id="SM00922"/>
    </source>
</evidence>
<dbReference type="Pfam" id="PF02746">
    <property type="entry name" value="MR_MLE_N"/>
    <property type="match status" value="1"/>
</dbReference>
<protein>
    <recommendedName>
        <fullName evidence="7">Dipeptide epimerase</fullName>
        <ecNumber evidence="7">5.1.1.-</ecNumber>
    </recommendedName>
</protein>
<reference evidence="9 10" key="1">
    <citation type="submission" date="2018-07" db="EMBL/GenBank/DDBJ databases">
        <title>Genome sequencing of Runella.</title>
        <authorList>
            <person name="Baek M.-G."/>
            <person name="Yi H."/>
        </authorList>
    </citation>
    <scope>NUCLEOTIDE SEQUENCE [LARGE SCALE GENOMIC DNA]</scope>
    <source>
        <strain evidence="9 10">HYN0085</strain>
    </source>
</reference>
<keyword evidence="2 6" id="KW-0479">Metal-binding</keyword>
<feature type="binding site" evidence="6">
    <location>
        <position position="241"/>
    </location>
    <ligand>
        <name>Mg(2+)</name>
        <dbReference type="ChEBI" id="CHEBI:18420"/>
    </ligand>
</feature>
<name>A0A344TGF5_9BACT</name>
<dbReference type="Pfam" id="PF13378">
    <property type="entry name" value="MR_MLE_C"/>
    <property type="match status" value="1"/>
</dbReference>
<dbReference type="AlphaFoldDB" id="A0A344TGF5"/>
<dbReference type="SFLD" id="SFLDF00009">
    <property type="entry name" value="o-succinylbenzoate_synthase"/>
    <property type="match status" value="1"/>
</dbReference>
<gene>
    <name evidence="9" type="ORF">DR864_08255</name>
</gene>
<dbReference type="InterPro" id="IPR029017">
    <property type="entry name" value="Enolase-like_N"/>
</dbReference>
<dbReference type="SMART" id="SM00922">
    <property type="entry name" value="MR_MLE"/>
    <property type="match status" value="1"/>
</dbReference>
<evidence type="ECO:0000256" key="5">
    <source>
        <dbReference type="PIRSR" id="PIRSR634603-1"/>
    </source>
</evidence>
<evidence type="ECO:0000313" key="10">
    <source>
        <dbReference type="Proteomes" id="UP000251993"/>
    </source>
</evidence>